<keyword evidence="4 8" id="KW-0547">Nucleotide-binding</keyword>
<dbReference type="OrthoDB" id="9804441at2"/>
<dbReference type="Pfam" id="PF02769">
    <property type="entry name" value="AIRS_C"/>
    <property type="match status" value="2"/>
</dbReference>
<comment type="catalytic activity">
    <reaction evidence="8">
        <text>N(2)-formyl-N(1)-(5-phospho-beta-D-ribosyl)glycinamide + L-glutamine + ATP + H2O = 2-formamido-N(1)-(5-O-phospho-beta-D-ribosyl)acetamidine + L-glutamate + ADP + phosphate + H(+)</text>
        <dbReference type="Rhea" id="RHEA:17129"/>
        <dbReference type="ChEBI" id="CHEBI:15377"/>
        <dbReference type="ChEBI" id="CHEBI:15378"/>
        <dbReference type="ChEBI" id="CHEBI:29985"/>
        <dbReference type="ChEBI" id="CHEBI:30616"/>
        <dbReference type="ChEBI" id="CHEBI:43474"/>
        <dbReference type="ChEBI" id="CHEBI:58359"/>
        <dbReference type="ChEBI" id="CHEBI:147286"/>
        <dbReference type="ChEBI" id="CHEBI:147287"/>
        <dbReference type="ChEBI" id="CHEBI:456216"/>
        <dbReference type="EC" id="6.3.5.3"/>
    </reaction>
</comment>
<feature type="domain" description="Phosphoribosylformylglycinamidine synthase linker" evidence="11">
    <location>
        <begin position="8"/>
        <end position="52"/>
    </location>
</feature>
<name>A0A1H1TXT4_MUCMA</name>
<comment type="function">
    <text evidence="8">Part of the phosphoribosylformylglycinamidine synthase complex involved in the purines biosynthetic pathway. Catalyzes the ATP-dependent conversion of formylglycinamide ribonucleotide (FGAR) and glutamine to yield formylglycinamidine ribonucleotide (FGAM) and glutamate. The FGAM synthase complex is composed of three subunits. PurQ produces an ammonia molecule by converting glutamine to glutamate. PurL transfers the ammonia molecule to FGAR to form FGAM in an ATP-dependent manner. PurS interacts with PurQ and PurL and is thought to assist in the transfer of the ammonia molecule from PurQ to PurL.</text>
</comment>
<evidence type="ECO:0000256" key="3">
    <source>
        <dbReference type="ARBA" id="ARBA00022723"/>
    </source>
</evidence>
<feature type="active site" evidence="8">
    <location>
        <position position="48"/>
    </location>
</feature>
<dbReference type="PIRSF" id="PIRSF001587">
    <property type="entry name" value="FGAM_synthase_II"/>
    <property type="match status" value="1"/>
</dbReference>
<keyword evidence="3 8" id="KW-0479">Metal-binding</keyword>
<evidence type="ECO:0000256" key="7">
    <source>
        <dbReference type="ARBA" id="ARBA00022842"/>
    </source>
</evidence>
<dbReference type="Pfam" id="PF00586">
    <property type="entry name" value="AIRS"/>
    <property type="match status" value="2"/>
</dbReference>
<evidence type="ECO:0000259" key="10">
    <source>
        <dbReference type="Pfam" id="PF02769"/>
    </source>
</evidence>
<comment type="subunit">
    <text evidence="8">Monomer. Part of the FGAM synthase complex composed of 1 PurL, 1 PurQ and 2 PurS subunits.</text>
</comment>
<dbReference type="SUPFAM" id="SSF56042">
    <property type="entry name" value="PurM C-terminal domain-like"/>
    <property type="match status" value="2"/>
</dbReference>
<dbReference type="HAMAP" id="MF_00420">
    <property type="entry name" value="PurL_2"/>
    <property type="match status" value="1"/>
</dbReference>
<feature type="binding site" evidence="8">
    <location>
        <begin position="312"/>
        <end position="314"/>
    </location>
    <ligand>
        <name>substrate</name>
    </ligand>
</feature>
<comment type="subcellular location">
    <subcellularLocation>
        <location evidence="8">Cytoplasm</location>
    </subcellularLocation>
</comment>
<feature type="domain" description="PurM-like C-terminal" evidence="10">
    <location>
        <begin position="202"/>
        <end position="354"/>
    </location>
</feature>
<feature type="domain" description="PurM-like C-terminal" evidence="10">
    <location>
        <begin position="575"/>
        <end position="711"/>
    </location>
</feature>
<feature type="binding site" evidence="8">
    <location>
        <begin position="94"/>
        <end position="97"/>
    </location>
    <ligand>
        <name>substrate</name>
    </ligand>
</feature>
<keyword evidence="6 8" id="KW-0067">ATP-binding</keyword>
<dbReference type="GO" id="GO:0000287">
    <property type="term" value="F:magnesium ion binding"/>
    <property type="evidence" value="ECO:0007669"/>
    <property type="project" value="UniProtKB-UniRule"/>
</dbReference>
<dbReference type="PANTHER" id="PTHR43555:SF1">
    <property type="entry name" value="PHOSPHORIBOSYLFORMYLGLYCINAMIDINE SYNTHASE SUBUNIT PURL"/>
    <property type="match status" value="1"/>
</dbReference>
<feature type="binding site" evidence="8">
    <location>
        <position position="116"/>
    </location>
    <ligand>
        <name>substrate</name>
    </ligand>
</feature>
<evidence type="ECO:0000256" key="8">
    <source>
        <dbReference type="HAMAP-Rule" id="MF_00420"/>
    </source>
</evidence>
<dbReference type="InterPro" id="IPR036921">
    <property type="entry name" value="PurM-like_N_sf"/>
</dbReference>
<comment type="pathway">
    <text evidence="8">Purine metabolism; IMP biosynthesis via de novo pathway; 5-amino-1-(5-phospho-D-ribosyl)imidazole from N(2)-formyl-N(1)-(5-phospho-D-ribosyl)glycinamide: step 1/2.</text>
</comment>
<feature type="domain" description="PurM-like N-terminal" evidence="9">
    <location>
        <begin position="443"/>
        <end position="562"/>
    </location>
</feature>
<dbReference type="Gene3D" id="3.30.1330.10">
    <property type="entry name" value="PurM-like, N-terminal domain"/>
    <property type="match status" value="2"/>
</dbReference>
<evidence type="ECO:0000256" key="5">
    <source>
        <dbReference type="ARBA" id="ARBA00022755"/>
    </source>
</evidence>
<feature type="binding site" evidence="8">
    <location>
        <position position="499"/>
    </location>
    <ligand>
        <name>ATP</name>
        <dbReference type="ChEBI" id="CHEBI:30616"/>
    </ligand>
</feature>
<dbReference type="InterPro" id="IPR036676">
    <property type="entry name" value="PurM-like_C_sf"/>
</dbReference>
<accession>A0A1H1TXT4</accession>
<dbReference type="Proteomes" id="UP000199679">
    <property type="component" value="Chromosome I"/>
</dbReference>
<keyword evidence="7 8" id="KW-0460">Magnesium</keyword>
<feature type="binding site" evidence="8">
    <location>
        <position position="51"/>
    </location>
    <ligand>
        <name>ATP</name>
        <dbReference type="ChEBI" id="CHEBI:30616"/>
    </ligand>
</feature>
<dbReference type="Gene3D" id="3.90.650.10">
    <property type="entry name" value="PurM-like C-terminal domain"/>
    <property type="match status" value="2"/>
</dbReference>
<dbReference type="InterPro" id="IPR041609">
    <property type="entry name" value="PurL_linker"/>
</dbReference>
<keyword evidence="13" id="KW-1185">Reference proteome</keyword>
<feature type="binding site" evidence="8">
    <location>
        <position position="537"/>
    </location>
    <ligand>
        <name>Mg(2+)</name>
        <dbReference type="ChEBI" id="CHEBI:18420"/>
        <label>1</label>
    </ligand>
</feature>
<dbReference type="GO" id="GO:0006189">
    <property type="term" value="P:'de novo' IMP biosynthetic process"/>
    <property type="evidence" value="ECO:0007669"/>
    <property type="project" value="UniProtKB-UniRule"/>
</dbReference>
<dbReference type="GO" id="GO:0004642">
    <property type="term" value="F:phosphoribosylformylglycinamidine synthase activity"/>
    <property type="evidence" value="ECO:0007669"/>
    <property type="project" value="UniProtKB-UniRule"/>
</dbReference>
<dbReference type="UniPathway" id="UPA00074">
    <property type="reaction ID" value="UER00128"/>
</dbReference>
<protein>
    <recommendedName>
        <fullName evidence="8">Phosphoribosylformylglycinamidine synthase subunit PurL</fullName>
        <shortName evidence="8">FGAM synthase</shortName>
        <ecNumber evidence="8">6.3.5.3</ecNumber>
    </recommendedName>
    <alternativeName>
        <fullName evidence="8">Formylglycinamide ribonucleotide amidotransferase subunit II</fullName>
        <shortName evidence="8">FGAR amidotransferase II</shortName>
        <shortName evidence="8">FGAR-AT II</shortName>
    </alternativeName>
    <alternativeName>
        <fullName evidence="8">Glutamine amidotransferase PurL</fullName>
    </alternativeName>
    <alternativeName>
        <fullName evidence="8">Phosphoribosylformylglycinamidine synthase subunit II</fullName>
    </alternativeName>
</protein>
<evidence type="ECO:0000256" key="2">
    <source>
        <dbReference type="ARBA" id="ARBA00022598"/>
    </source>
</evidence>
<dbReference type="CDD" id="cd02204">
    <property type="entry name" value="PurL_repeat2"/>
    <property type="match status" value="1"/>
</dbReference>
<dbReference type="EMBL" id="LT629740">
    <property type="protein sequence ID" value="SDS65022.1"/>
    <property type="molecule type" value="Genomic_DNA"/>
</dbReference>
<sequence length="740" mass="80074">MEQLQLTTVETAKDLGLLPEEFDRINEILGRVPNFTELSIFSVMWSEHCSYKNSITWLKTLPKDGPRMLAKAGEENAGLVDLGDGIGCAFKIESHNHPSALEPYQGAATGVGGINRDIFTMGARPIAQLNSLRFGDLALDRTKWLVKGVVKGISHYGNAFGIPTVGGELFFDECYNVNPLVNAFSAGIVKAGETVSATSYGVGNPVYIVGSATGKDGIHGAAFASKDITKDSVNDLPAVQVGDPFQEKLLLEATLEVIKTGAVVGMQDMGAAGIICSNSEMSAKGEHGMRIDLDKVPTRQANMKPFEILLSESQERMLIVVHKGREAEVEAVFDKWDLNCAIIGEVTDTKRLEYYAKGVLVADVPADDLVLGGGAPVYQREYKEPAYFKENQKFKTEDVEEPADLVAVAEHLISHPNIASKRWVTDQYDSMVGVQTMTTNRPSDAAVVAVLGTDKAIVITVDCNSRYVYADPQKGCEIAVAEAARNITCAGGEPVAITNCLNFGNPYNPEVYWQFVSAIKGMSAACTKFETPVTGGNVSFYNQSPDGGSVFPTPTIGMLGVMDDITNIMTSDFKQPDDLIYLIGESVNDIASSQYLASWHKVLAAPAPYFDMNKEYDMHQVVKQLIKHKVIQSAHDVADGGLYIALTESALPNGLGFDIDTDGAIRKDAFLFGEAQGRVVVSVAPADQERFIEIMATSEVEFSLLGAVNNGFLNVDEEAFGHITDIKMVYDNVLHNILGA</sequence>
<feature type="domain" description="PurM-like N-terminal" evidence="9">
    <location>
        <begin position="75"/>
        <end position="189"/>
    </location>
</feature>
<evidence type="ECO:0000313" key="12">
    <source>
        <dbReference type="EMBL" id="SDS65022.1"/>
    </source>
</evidence>
<dbReference type="FunFam" id="3.30.1330.10:FF:000004">
    <property type="entry name" value="Phosphoribosylformylglycinamidine synthase subunit PurL"/>
    <property type="match status" value="1"/>
</dbReference>
<dbReference type="InterPro" id="IPR010918">
    <property type="entry name" value="PurM-like_C_dom"/>
</dbReference>
<dbReference type="RefSeq" id="WP_091370905.1">
    <property type="nucleotide sequence ID" value="NZ_LT629740.1"/>
</dbReference>
<feature type="binding site" evidence="8">
    <location>
        <position position="539"/>
    </location>
    <ligand>
        <name>substrate</name>
    </ligand>
</feature>
<dbReference type="NCBIfam" id="NF002290">
    <property type="entry name" value="PRK01213.1"/>
    <property type="match status" value="1"/>
</dbReference>
<gene>
    <name evidence="8" type="primary">purL</name>
    <name evidence="12" type="ORF">SAMN05216490_1545</name>
</gene>
<evidence type="ECO:0000259" key="9">
    <source>
        <dbReference type="Pfam" id="PF00586"/>
    </source>
</evidence>
<dbReference type="GO" id="GO:0005737">
    <property type="term" value="C:cytoplasm"/>
    <property type="evidence" value="ECO:0007669"/>
    <property type="project" value="UniProtKB-SubCell"/>
</dbReference>
<evidence type="ECO:0000313" key="13">
    <source>
        <dbReference type="Proteomes" id="UP000199679"/>
    </source>
</evidence>
<keyword evidence="1 8" id="KW-0963">Cytoplasm</keyword>
<dbReference type="Pfam" id="PF18072">
    <property type="entry name" value="FGAR-AT_linker"/>
    <property type="match status" value="1"/>
</dbReference>
<dbReference type="AlphaFoldDB" id="A0A1H1TXT4"/>
<proteinExistence type="inferred from homology"/>
<evidence type="ECO:0000256" key="1">
    <source>
        <dbReference type="ARBA" id="ARBA00022490"/>
    </source>
</evidence>
<evidence type="ECO:0000259" key="11">
    <source>
        <dbReference type="Pfam" id="PF18072"/>
    </source>
</evidence>
<feature type="binding site" evidence="8">
    <location>
        <position position="268"/>
    </location>
    <ligand>
        <name>Mg(2+)</name>
        <dbReference type="ChEBI" id="CHEBI:18420"/>
        <label>2</label>
    </ligand>
</feature>
<organism evidence="12 13">
    <name type="scientific">Mucilaginibacter mallensis</name>
    <dbReference type="NCBI Taxonomy" id="652787"/>
    <lineage>
        <taxon>Bacteria</taxon>
        <taxon>Pseudomonadati</taxon>
        <taxon>Bacteroidota</taxon>
        <taxon>Sphingobacteriia</taxon>
        <taxon>Sphingobacteriales</taxon>
        <taxon>Sphingobacteriaceae</taxon>
        <taxon>Mucilaginibacter</taxon>
    </lineage>
</organism>
<comment type="similarity">
    <text evidence="8">Belongs to the FGAMS family.</text>
</comment>
<keyword evidence="2 8" id="KW-0436">Ligase</keyword>
<dbReference type="NCBIfam" id="TIGR01736">
    <property type="entry name" value="FGAM_synth_II"/>
    <property type="match status" value="1"/>
</dbReference>
<feature type="binding site" evidence="8">
    <location>
        <position position="91"/>
    </location>
    <ligand>
        <name>ATP</name>
        <dbReference type="ChEBI" id="CHEBI:30616"/>
    </ligand>
</feature>
<dbReference type="EC" id="6.3.5.3" evidence="8"/>
<keyword evidence="5 8" id="KW-0658">Purine biosynthesis</keyword>
<dbReference type="CDD" id="cd02203">
    <property type="entry name" value="PurL_repeat1"/>
    <property type="match status" value="1"/>
</dbReference>
<dbReference type="SUPFAM" id="SSF55326">
    <property type="entry name" value="PurM N-terminal domain-like"/>
    <property type="match status" value="2"/>
</dbReference>
<dbReference type="InterPro" id="IPR016188">
    <property type="entry name" value="PurM-like_N"/>
</dbReference>
<feature type="binding site" evidence="8">
    <location>
        <position position="240"/>
    </location>
    <ligand>
        <name>substrate</name>
    </ligand>
</feature>
<evidence type="ECO:0000256" key="4">
    <source>
        <dbReference type="ARBA" id="ARBA00022741"/>
    </source>
</evidence>
<feature type="binding site" evidence="8">
    <location>
        <position position="536"/>
    </location>
    <ligand>
        <name>ATP</name>
        <dbReference type="ChEBI" id="CHEBI:30616"/>
    </ligand>
</feature>
<reference evidence="12 13" key="1">
    <citation type="submission" date="2016-10" db="EMBL/GenBank/DDBJ databases">
        <authorList>
            <person name="de Groot N.N."/>
        </authorList>
    </citation>
    <scope>NUCLEOTIDE SEQUENCE [LARGE SCALE GENOMIC DNA]</scope>
    <source>
        <strain evidence="12 13">MP1X4</strain>
    </source>
</reference>
<feature type="binding site" evidence="8">
    <location>
        <position position="93"/>
    </location>
    <ligand>
        <name>Mg(2+)</name>
        <dbReference type="ChEBI" id="CHEBI:18420"/>
        <label>1</label>
    </ligand>
</feature>
<dbReference type="GO" id="GO:0005524">
    <property type="term" value="F:ATP binding"/>
    <property type="evidence" value="ECO:0007669"/>
    <property type="project" value="UniProtKB-UniRule"/>
</dbReference>
<feature type="active site" description="Proton acceptor" evidence="8">
    <location>
        <position position="95"/>
    </location>
</feature>
<comment type="caution">
    <text evidence="8">Lacks conserved residue(s) required for the propagation of feature annotation.</text>
</comment>
<dbReference type="PANTHER" id="PTHR43555">
    <property type="entry name" value="PHOSPHORIBOSYLFORMYLGLYCINAMIDINE SYNTHASE SUBUNIT PURL"/>
    <property type="match status" value="1"/>
</dbReference>
<dbReference type="InterPro" id="IPR010074">
    <property type="entry name" value="PRibForGlyAmidine_synth_PurL"/>
</dbReference>
<evidence type="ECO:0000256" key="6">
    <source>
        <dbReference type="ARBA" id="ARBA00022840"/>
    </source>
</evidence>
<feature type="binding site" evidence="8">
    <location>
        <position position="117"/>
    </location>
    <ligand>
        <name>Mg(2+)</name>
        <dbReference type="ChEBI" id="CHEBI:18420"/>
        <label>2</label>
    </ligand>
</feature>
<dbReference type="STRING" id="652787.SAMN05216490_1545"/>